<feature type="compositionally biased region" description="Low complexity" evidence="1">
    <location>
        <begin position="349"/>
        <end position="363"/>
    </location>
</feature>
<dbReference type="Gene3D" id="3.90.190.10">
    <property type="entry name" value="Protein tyrosine phosphatase superfamily"/>
    <property type="match status" value="1"/>
</dbReference>
<evidence type="ECO:0000256" key="1">
    <source>
        <dbReference type="SAM" id="MobiDB-lite"/>
    </source>
</evidence>
<dbReference type="RefSeq" id="XP_009035341.1">
    <property type="nucleotide sequence ID" value="XM_009037093.1"/>
</dbReference>
<evidence type="ECO:0000313" key="2">
    <source>
        <dbReference type="EMBL" id="EGB10559.1"/>
    </source>
</evidence>
<feature type="compositionally biased region" description="Gly residues" evidence="1">
    <location>
        <begin position="144"/>
        <end position="154"/>
    </location>
</feature>
<feature type="region of interest" description="Disordered" evidence="1">
    <location>
        <begin position="138"/>
        <end position="178"/>
    </location>
</feature>
<evidence type="ECO:0000313" key="3">
    <source>
        <dbReference type="Proteomes" id="UP000002729"/>
    </source>
</evidence>
<proteinExistence type="predicted"/>
<feature type="compositionally biased region" description="Basic and acidic residues" evidence="1">
    <location>
        <begin position="476"/>
        <end position="487"/>
    </location>
</feature>
<dbReference type="OrthoDB" id="10252009at2759"/>
<keyword evidence="3" id="KW-1185">Reference proteome</keyword>
<dbReference type="AlphaFoldDB" id="F0Y3J6"/>
<dbReference type="Proteomes" id="UP000002729">
    <property type="component" value="Unassembled WGS sequence"/>
</dbReference>
<name>F0Y3J6_AURAN</name>
<feature type="region of interest" description="Disordered" evidence="1">
    <location>
        <begin position="281"/>
        <end position="547"/>
    </location>
</feature>
<dbReference type="InParanoid" id="F0Y3J6"/>
<accession>F0Y3J6</accession>
<reference evidence="2 3" key="1">
    <citation type="journal article" date="2011" name="Proc. Natl. Acad. Sci. U.S.A.">
        <title>Niche of harmful alga Aureococcus anophagefferens revealed through ecogenomics.</title>
        <authorList>
            <person name="Gobler C.J."/>
            <person name="Berry D.L."/>
            <person name="Dyhrman S.T."/>
            <person name="Wilhelm S.W."/>
            <person name="Salamov A."/>
            <person name="Lobanov A.V."/>
            <person name="Zhang Y."/>
            <person name="Collier J.L."/>
            <person name="Wurch L.L."/>
            <person name="Kustka A.B."/>
            <person name="Dill B.D."/>
            <person name="Shah M."/>
            <person name="VerBerkmoes N.C."/>
            <person name="Kuo A."/>
            <person name="Terry A."/>
            <person name="Pangilinan J."/>
            <person name="Lindquist E.A."/>
            <person name="Lucas S."/>
            <person name="Paulsen I.T."/>
            <person name="Hattenrath-Lehmann T.K."/>
            <person name="Talmage S.C."/>
            <person name="Walker E.A."/>
            <person name="Koch F."/>
            <person name="Burson A.M."/>
            <person name="Marcoval M.A."/>
            <person name="Tang Y.Z."/>
            <person name="Lecleir G.R."/>
            <person name="Coyne K.J."/>
            <person name="Berg G.M."/>
            <person name="Bertrand E.M."/>
            <person name="Saito M.A."/>
            <person name="Gladyshev V.N."/>
            <person name="Grigoriev I.V."/>
        </authorList>
    </citation>
    <scope>NUCLEOTIDE SEQUENCE [LARGE SCALE GENOMIC DNA]</scope>
    <source>
        <strain evidence="3">CCMP 1984</strain>
    </source>
</reference>
<dbReference type="GeneID" id="20223903"/>
<feature type="compositionally biased region" description="Basic and acidic residues" evidence="1">
    <location>
        <begin position="499"/>
        <end position="509"/>
    </location>
</feature>
<dbReference type="InterPro" id="IPR029021">
    <property type="entry name" value="Prot-tyrosine_phosphatase-like"/>
</dbReference>
<feature type="compositionally biased region" description="Low complexity" evidence="1">
    <location>
        <begin position="312"/>
        <end position="326"/>
    </location>
</feature>
<protein>
    <submittedName>
        <fullName evidence="2">Uncharacterized protein</fullName>
    </submittedName>
</protein>
<dbReference type="KEGG" id="aaf:AURANDRAFT_62446"/>
<sequence length="547" mass="58565">MAKYEWGLDKTCAFVKSKRGDANPNAGFLKQLRLLDKRLQVSRSRLMAKLPPRERHDALEAARRRLVDWDARVPRLAARFEADDEDAEDLVDDEPLLVNSFFNGQVRVDVGALRSAAHEMAHVSTKLRWVDGASNGDNGRLISGPGGSNPGGAAGPRAPKSILKKPRAPPPAAPAHGVHFGLREDATTSVGVSNYSHGTGFESVDSTAESLLLQQLDRSHALERSMAPERRLRELVRDVELGSPRRPPPQGHRDSLFLAKYRRDGGGAAADDAELPAVAWDAQANGQAPGGAPPGNQARPQSAPVSRDRDGGAAPFGSAPPGRAGAQPSRKPRPGTPAAQARGGAPATQSRGPRPQGPRQQRAAPPPQDRPLYYGAASLSMRTGRSPGGGGRPGSSGDRRHVHADFPDPFPANRVVYGGPQPRRGGADRPSSAPTRRTPAGAPKGALPKQLNAKHGRDASIEELMIRGATSSARGASDDRRAREPKGRRAPRAGPDPLAESRRPPRHAPDPLAGDRWAQPTRVYAPKRTTKPKRDRADVPHRARPQY</sequence>
<gene>
    <name evidence="2" type="ORF">AURANDRAFT_62446</name>
</gene>
<feature type="compositionally biased region" description="Basic and acidic residues" evidence="1">
    <location>
        <begin position="397"/>
        <end position="406"/>
    </location>
</feature>
<dbReference type="EMBL" id="GL833124">
    <property type="protein sequence ID" value="EGB10559.1"/>
    <property type="molecule type" value="Genomic_DNA"/>
</dbReference>
<organism evidence="3">
    <name type="scientific">Aureococcus anophagefferens</name>
    <name type="common">Harmful bloom alga</name>
    <dbReference type="NCBI Taxonomy" id="44056"/>
    <lineage>
        <taxon>Eukaryota</taxon>
        <taxon>Sar</taxon>
        <taxon>Stramenopiles</taxon>
        <taxon>Ochrophyta</taxon>
        <taxon>Pelagophyceae</taxon>
        <taxon>Pelagomonadales</taxon>
        <taxon>Pelagomonadaceae</taxon>
        <taxon>Aureococcus</taxon>
    </lineage>
</organism>